<keyword evidence="2" id="KW-0812">Transmembrane</keyword>
<dbReference type="InterPro" id="IPR001932">
    <property type="entry name" value="PPM-type_phosphatase-like_dom"/>
</dbReference>
<gene>
    <name evidence="4" type="ORF">HCG48_17590</name>
</gene>
<dbReference type="SMART" id="SM00332">
    <property type="entry name" value="PP2Cc"/>
    <property type="match status" value="1"/>
</dbReference>
<keyword evidence="2" id="KW-0472">Membrane</keyword>
<dbReference type="EMBL" id="CP051167">
    <property type="protein sequence ID" value="QIZ72158.1"/>
    <property type="molecule type" value="Genomic_DNA"/>
</dbReference>
<evidence type="ECO:0000259" key="3">
    <source>
        <dbReference type="PROSITE" id="PS51746"/>
    </source>
</evidence>
<dbReference type="Gene3D" id="3.60.40.10">
    <property type="entry name" value="PPM-type phosphatase domain"/>
    <property type="match status" value="1"/>
</dbReference>
<dbReference type="RefSeq" id="WP_168570308.1">
    <property type="nucleotide sequence ID" value="NZ_CP051167.1"/>
</dbReference>
<feature type="region of interest" description="Disordered" evidence="1">
    <location>
        <begin position="264"/>
        <end position="289"/>
    </location>
</feature>
<dbReference type="InterPro" id="IPR036457">
    <property type="entry name" value="PPM-type-like_dom_sf"/>
</dbReference>
<feature type="transmembrane region" description="Helical" evidence="2">
    <location>
        <begin position="600"/>
        <end position="620"/>
    </location>
</feature>
<feature type="region of interest" description="Disordered" evidence="1">
    <location>
        <begin position="572"/>
        <end position="592"/>
    </location>
</feature>
<organism evidence="4 5">
    <name type="scientific">Oxynema aestuarii AP17</name>
    <dbReference type="NCBI Taxonomy" id="2064643"/>
    <lineage>
        <taxon>Bacteria</taxon>
        <taxon>Bacillati</taxon>
        <taxon>Cyanobacteriota</taxon>
        <taxon>Cyanophyceae</taxon>
        <taxon>Oscillatoriophycideae</taxon>
        <taxon>Oscillatoriales</taxon>
        <taxon>Oscillatoriaceae</taxon>
        <taxon>Oxynema</taxon>
        <taxon>Oxynema aestuarii</taxon>
    </lineage>
</organism>
<dbReference type="PROSITE" id="PS51746">
    <property type="entry name" value="PPM_2"/>
    <property type="match status" value="1"/>
</dbReference>
<feature type="domain" description="PPM-type phosphatase" evidence="3">
    <location>
        <begin position="260"/>
        <end position="541"/>
    </location>
</feature>
<reference evidence="4 5" key="1">
    <citation type="submission" date="2020-04" db="EMBL/GenBank/DDBJ databases">
        <authorList>
            <person name="Basu S."/>
            <person name="Maruthanayagam V."/>
            <person name="Chakraborty S."/>
            <person name="Pramanik A."/>
            <person name="Mukherjee J."/>
            <person name="Brink B."/>
        </authorList>
    </citation>
    <scope>NUCLEOTIDE SEQUENCE [LARGE SCALE GENOMIC DNA]</scope>
    <source>
        <strain evidence="4 5">AP17</strain>
    </source>
</reference>
<evidence type="ECO:0000313" key="4">
    <source>
        <dbReference type="EMBL" id="QIZ72158.1"/>
    </source>
</evidence>
<protein>
    <submittedName>
        <fullName evidence="4">Serine/threonine-protein phosphatase</fullName>
    </submittedName>
</protein>
<dbReference type="Pfam" id="PF13672">
    <property type="entry name" value="PP2C_2"/>
    <property type="match status" value="1"/>
</dbReference>
<evidence type="ECO:0000256" key="2">
    <source>
        <dbReference type="SAM" id="Phobius"/>
    </source>
</evidence>
<dbReference type="AlphaFoldDB" id="A0A6H1TZW2"/>
<dbReference type="SUPFAM" id="SSF81606">
    <property type="entry name" value="PP2C-like"/>
    <property type="match status" value="1"/>
</dbReference>
<keyword evidence="5" id="KW-1185">Reference proteome</keyword>
<name>A0A6H1TZW2_9CYAN</name>
<dbReference type="Proteomes" id="UP000500857">
    <property type="component" value="Chromosome"/>
</dbReference>
<dbReference type="SMART" id="SM00331">
    <property type="entry name" value="PP2C_SIG"/>
    <property type="match status" value="1"/>
</dbReference>
<accession>A0A6H1TZW2</accession>
<evidence type="ECO:0000313" key="5">
    <source>
        <dbReference type="Proteomes" id="UP000500857"/>
    </source>
</evidence>
<evidence type="ECO:0000256" key="1">
    <source>
        <dbReference type="SAM" id="MobiDB-lite"/>
    </source>
</evidence>
<dbReference type="CDD" id="cd00143">
    <property type="entry name" value="PP2Cc"/>
    <property type="match status" value="1"/>
</dbReference>
<sequence length="637" mass="71435">MSSSEPSLYCPNTACANPANPLGNQQCDSCQTPLTYRYLWGVGAAAMGLEMGETIADRYYVVAPQIFLDTQPSQLPLIPNEIPEELLPYLQLYPQRLHVPQIYGFCTVGQGPQGRNFLLLENVPVDPNTANLYPSLLEAWGEAPPVRQVYWLWQILQLWRPLLDLGVASSLLKAENIRVQGWRVWLRELYSDATLVTKPDAQDLGYNWLTWTGQKQGVVGDRLQEIGKQMRRPDADLASIETQVNQLLLELAGQLPLRVRVAGGSDPGPQRTHNEDCCFPTTEDLPEPGTKNRDRLLGHLAIVCDGVGGHEGGEVASQMAVQSLKLPIRAFMEEVLNETELSPPTSISDQLRAIARVVNNTIAAQNDQQGRALRQRMGTTLMMALQLPQTVATETGARLANSHELYLVSLGDSRAYWITPHYCQQLSVDDDLVTREVRMGRSFYRDVLKRREAGALTQALGTREGDLLHPNVSRFIVEEDGLLLLCSDGLSDNDRVEQFWHQFCPHIFNGDLSVEQAVQRWIDLANDKNGHDNTSVVLTYYRLSPEKLVLFDPTRLPSEGILDDEFAESSRALLDEEETPDGGDRSRRSRRPLSPKQVRVRLLLVGLLAAIVGFVGWWQLDESGAIDRLREQIFRQE</sequence>
<dbReference type="KEGG" id="oxy:HCG48_17590"/>
<proteinExistence type="predicted"/>
<keyword evidence="2" id="KW-1133">Transmembrane helix</keyword>